<dbReference type="AlphaFoldDB" id="A0A235ENQ2"/>
<evidence type="ECO:0000313" key="2">
    <source>
        <dbReference type="Proteomes" id="UP000215441"/>
    </source>
</evidence>
<gene>
    <name evidence="1" type="ORF">CBY09_07975</name>
</gene>
<keyword evidence="2" id="KW-1185">Reference proteome</keyword>
<reference evidence="1 2" key="1">
    <citation type="submission" date="2017-07" db="EMBL/GenBank/DDBJ databases">
        <title>Acidovorax KNDSW TSA 6 genome sequence and assembly.</title>
        <authorList>
            <person name="Mayilraj S."/>
        </authorList>
    </citation>
    <scope>NUCLEOTIDE SEQUENCE [LARGE SCALE GENOMIC DNA]</scope>
    <source>
        <strain evidence="1 2">KNDSW-TSA6</strain>
    </source>
</reference>
<proteinExistence type="predicted"/>
<protein>
    <submittedName>
        <fullName evidence="1">Uncharacterized protein</fullName>
    </submittedName>
</protein>
<sequence>MNQAVYLKLKGIVIQDLIKNPRRVSFHERELKSEGLTPEYRRAVEEALEELRAAQRRRG</sequence>
<dbReference type="RefSeq" id="WP_094288260.1">
    <property type="nucleotide sequence ID" value="NZ_NOIG01000005.1"/>
</dbReference>
<organism evidence="1 2">
    <name type="scientific">Acidovorax kalamii</name>
    <dbReference type="NCBI Taxonomy" id="2004485"/>
    <lineage>
        <taxon>Bacteria</taxon>
        <taxon>Pseudomonadati</taxon>
        <taxon>Pseudomonadota</taxon>
        <taxon>Betaproteobacteria</taxon>
        <taxon>Burkholderiales</taxon>
        <taxon>Comamonadaceae</taxon>
        <taxon>Acidovorax</taxon>
    </lineage>
</organism>
<accession>A0A235ENQ2</accession>
<dbReference type="OrthoDB" id="8821181at2"/>
<name>A0A235ENQ2_9BURK</name>
<dbReference type="EMBL" id="NOIG01000005">
    <property type="protein sequence ID" value="OYD50664.1"/>
    <property type="molecule type" value="Genomic_DNA"/>
</dbReference>
<evidence type="ECO:0000313" key="1">
    <source>
        <dbReference type="EMBL" id="OYD50664.1"/>
    </source>
</evidence>
<dbReference type="Proteomes" id="UP000215441">
    <property type="component" value="Unassembled WGS sequence"/>
</dbReference>
<comment type="caution">
    <text evidence="1">The sequence shown here is derived from an EMBL/GenBank/DDBJ whole genome shotgun (WGS) entry which is preliminary data.</text>
</comment>